<name>A0ABX1MKD6_9RHOO</name>
<accession>A0ABX1MKD6</accession>
<protein>
    <recommendedName>
        <fullName evidence="3">Helix-turn-helix domain-containing protein</fullName>
    </recommendedName>
</protein>
<gene>
    <name evidence="1" type="ORF">GPA26_04130</name>
</gene>
<proteinExistence type="predicted"/>
<dbReference type="EMBL" id="WTVR01000006">
    <property type="protein sequence ID" value="NMF87666.1"/>
    <property type="molecule type" value="Genomic_DNA"/>
</dbReference>
<reference evidence="1 2" key="1">
    <citation type="submission" date="2019-12" db="EMBL/GenBank/DDBJ databases">
        <title>Comparative genomics gives insights into the taxonomy of the Azoarcus-Aromatoleum group and reveals separate origins of nif in the plant-associated Azoarcus and non-plant-associated Aromatoleum sub-groups.</title>
        <authorList>
            <person name="Lafos M."/>
            <person name="Maluk M."/>
            <person name="Batista M."/>
            <person name="Junghare M."/>
            <person name="Carmona M."/>
            <person name="Faoro H."/>
            <person name="Cruz L.M."/>
            <person name="Battistoni F."/>
            <person name="De Souza E."/>
            <person name="Pedrosa F."/>
            <person name="Chen W.-M."/>
            <person name="Poole P.S."/>
            <person name="Dixon R.A."/>
            <person name="James E.K."/>
        </authorList>
    </citation>
    <scope>NUCLEOTIDE SEQUENCE [LARGE SCALE GENOMIC DNA]</scope>
    <source>
        <strain evidence="1 2">ToN1</strain>
    </source>
</reference>
<evidence type="ECO:0008006" key="3">
    <source>
        <dbReference type="Google" id="ProtNLM"/>
    </source>
</evidence>
<dbReference type="Proteomes" id="UP000652074">
    <property type="component" value="Unassembled WGS sequence"/>
</dbReference>
<evidence type="ECO:0000313" key="1">
    <source>
        <dbReference type="EMBL" id="NMF87666.1"/>
    </source>
</evidence>
<dbReference type="SUPFAM" id="SSF46955">
    <property type="entry name" value="Putative DNA-binding domain"/>
    <property type="match status" value="1"/>
</dbReference>
<keyword evidence="2" id="KW-1185">Reference proteome</keyword>
<dbReference type="RefSeq" id="WP_169205111.1">
    <property type="nucleotide sequence ID" value="NZ_CP059560.1"/>
</dbReference>
<evidence type="ECO:0000313" key="2">
    <source>
        <dbReference type="Proteomes" id="UP000652074"/>
    </source>
</evidence>
<comment type="caution">
    <text evidence="1">The sequence shown here is derived from an EMBL/GenBank/DDBJ whole genome shotgun (WGS) entry which is preliminary data.</text>
</comment>
<organism evidence="1 2">
    <name type="scientific">Aromatoleum petrolei</name>
    <dbReference type="NCBI Taxonomy" id="76116"/>
    <lineage>
        <taxon>Bacteria</taxon>
        <taxon>Pseudomonadati</taxon>
        <taxon>Pseudomonadota</taxon>
        <taxon>Betaproteobacteria</taxon>
        <taxon>Rhodocyclales</taxon>
        <taxon>Rhodocyclaceae</taxon>
        <taxon>Aromatoleum</taxon>
    </lineage>
</organism>
<sequence length="106" mass="12205">MEPAYMSEQQLAAYWGISARTLQRWRIEDRGPDYVKFGRCVRYPLRAAAAFELIHLVKRRSIHPSEASSSECPAPPIEVELTPEQEAVLVRMRGFLNRTRAVTMRS</sequence>
<dbReference type="InterPro" id="IPR009061">
    <property type="entry name" value="DNA-bd_dom_put_sf"/>
</dbReference>